<sequence length="195" mass="22420">DYWAQDSQKGHFQSIIAFTELYQPEVTRFTRLWHLARRCKCNATIREGIKYQIFGKTRSRSISLRQTGSRNAPSSPSINSLMPSSFAQTRTTPQNQVNSAIPPAIPPSPVYMFFQTDRSLLVYILVSRDDSTHRTSVPRVRIICAAMRRTPKINRWTHTGPESSMTPEERIAIALWRSMYGIQIIRNLMWLGGDM</sequence>
<feature type="compositionally biased region" description="Polar residues" evidence="1">
    <location>
        <begin position="86"/>
        <end position="98"/>
    </location>
</feature>
<feature type="region of interest" description="Disordered" evidence="1">
    <location>
        <begin position="62"/>
        <end position="101"/>
    </location>
</feature>
<gene>
    <name evidence="2" type="ORF">AC579_3350</name>
</gene>
<evidence type="ECO:0000256" key="1">
    <source>
        <dbReference type="SAM" id="MobiDB-lite"/>
    </source>
</evidence>
<evidence type="ECO:0000313" key="2">
    <source>
        <dbReference type="EMBL" id="KXS94211.1"/>
    </source>
</evidence>
<dbReference type="EMBL" id="LFZO01001010">
    <property type="protein sequence ID" value="KXS94211.1"/>
    <property type="molecule type" value="Genomic_DNA"/>
</dbReference>
<dbReference type="AlphaFoldDB" id="A0A139GVK8"/>
<dbReference type="Proteomes" id="UP000073492">
    <property type="component" value="Unassembled WGS sequence"/>
</dbReference>
<comment type="caution">
    <text evidence="2">The sequence shown here is derived from an EMBL/GenBank/DDBJ whole genome shotgun (WGS) entry which is preliminary data.</text>
</comment>
<organism evidence="2 3">
    <name type="scientific">Pseudocercospora musae</name>
    <dbReference type="NCBI Taxonomy" id="113226"/>
    <lineage>
        <taxon>Eukaryota</taxon>
        <taxon>Fungi</taxon>
        <taxon>Dikarya</taxon>
        <taxon>Ascomycota</taxon>
        <taxon>Pezizomycotina</taxon>
        <taxon>Dothideomycetes</taxon>
        <taxon>Dothideomycetidae</taxon>
        <taxon>Mycosphaerellales</taxon>
        <taxon>Mycosphaerellaceae</taxon>
        <taxon>Pseudocercospora</taxon>
    </lineage>
</organism>
<feature type="compositionally biased region" description="Polar residues" evidence="1">
    <location>
        <begin position="62"/>
        <end position="72"/>
    </location>
</feature>
<protein>
    <submittedName>
        <fullName evidence="2">Uncharacterized protein</fullName>
    </submittedName>
</protein>
<accession>A0A139GVK8</accession>
<name>A0A139GVK8_9PEZI</name>
<evidence type="ECO:0000313" key="3">
    <source>
        <dbReference type="Proteomes" id="UP000073492"/>
    </source>
</evidence>
<feature type="non-terminal residue" evidence="2">
    <location>
        <position position="1"/>
    </location>
</feature>
<proteinExistence type="predicted"/>
<reference evidence="2 3" key="1">
    <citation type="submission" date="2015-07" db="EMBL/GenBank/DDBJ databases">
        <title>Comparative genomics of the Sigatoka disease complex on banana suggests a link between parallel evolutionary changes in Pseudocercospora fijiensis and Pseudocercospora eumusae and increased virulence on the banana host.</title>
        <authorList>
            <person name="Chang T.-C."/>
            <person name="Salvucci A."/>
            <person name="Crous P.W."/>
            <person name="Stergiopoulos I."/>
        </authorList>
    </citation>
    <scope>NUCLEOTIDE SEQUENCE [LARGE SCALE GENOMIC DNA]</scope>
    <source>
        <strain evidence="2 3">CBS 116634</strain>
    </source>
</reference>
<feature type="compositionally biased region" description="Low complexity" evidence="1">
    <location>
        <begin position="73"/>
        <end position="85"/>
    </location>
</feature>
<keyword evidence="3" id="KW-1185">Reference proteome</keyword>